<comment type="similarity">
    <text evidence="1">Belongs to the CapA family.</text>
</comment>
<dbReference type="InterPro" id="IPR052169">
    <property type="entry name" value="CW_Biosynth-Accessory"/>
</dbReference>
<dbReference type="SUPFAM" id="SSF56300">
    <property type="entry name" value="Metallo-dependent phosphatases"/>
    <property type="match status" value="1"/>
</dbReference>
<dbReference type="Proteomes" id="UP001209654">
    <property type="component" value="Unassembled WGS sequence"/>
</dbReference>
<evidence type="ECO:0000313" key="3">
    <source>
        <dbReference type="EMBL" id="GLB67703.1"/>
    </source>
</evidence>
<comment type="caution">
    <text evidence="3">The sequence shown here is derived from an EMBL/GenBank/DDBJ whole genome shotgun (WGS) entry which is preliminary data.</text>
</comment>
<evidence type="ECO:0000313" key="4">
    <source>
        <dbReference type="Proteomes" id="UP001209654"/>
    </source>
</evidence>
<dbReference type="PANTHER" id="PTHR33393">
    <property type="entry name" value="POLYGLUTAMINE SYNTHESIS ACCESSORY PROTEIN RV0574C-RELATED"/>
    <property type="match status" value="1"/>
</dbReference>
<dbReference type="PANTHER" id="PTHR33393:SF11">
    <property type="entry name" value="POLYGLUTAMINE SYNTHESIS ACCESSORY PROTEIN RV0574C-RELATED"/>
    <property type="match status" value="1"/>
</dbReference>
<dbReference type="CDD" id="cd07381">
    <property type="entry name" value="MPP_CapA"/>
    <property type="match status" value="1"/>
</dbReference>
<sequence>MDSDAISIFLAGDVMTGRGIDQLLPAPNPPGLRESFIRDARDYIALAEAANGPIPRPVAPEVPWGEALALLDEAAPDLRIINLETSVTTSGRFAPGKGIHYRMHPGNIGCLTAAGIDACVLANNHVLDFGVRGLEETLDVLHTAGLRTAGAGRDATEAWAPAELRTPNGRVLLFAAAHSSSGVARGNSALGERPGLAFLPDLSEAAAESLLERIRAERRPDDAVIVSLHWGSNWGYGVPPAQTRFAHRLIDGGADIIHGHSSHHPRPIEIYRGRPVLYGCGDLINDYEGIRGYEEFRDDLRLLVLVTLEAGTPGLRGLRLVPVRSRRLRLERAGREDSEWLRRTLARACSPFGTRFEDDGDGGFRCGIP</sequence>
<dbReference type="InterPro" id="IPR019079">
    <property type="entry name" value="Capsule_synth_CapA"/>
</dbReference>
<feature type="domain" description="Capsule synthesis protein CapA" evidence="2">
    <location>
        <begin position="7"/>
        <end position="287"/>
    </location>
</feature>
<reference evidence="3 4" key="1">
    <citation type="journal article" date="2023" name="Int. J. Syst. Evol. Microbiol.">
        <title>Arthrobacter mangrovi sp. nov., an actinobacterium isolated from the rhizosphere of a mangrove.</title>
        <authorList>
            <person name="Hamada M."/>
            <person name="Saitou S."/>
            <person name="Enomoto N."/>
            <person name="Nanri K."/>
            <person name="Hidaka K."/>
            <person name="Miura T."/>
            <person name="Tamura T."/>
        </authorList>
    </citation>
    <scope>NUCLEOTIDE SEQUENCE [LARGE SCALE GENOMIC DNA]</scope>
    <source>
        <strain evidence="3 4">NBRC 112813</strain>
    </source>
</reference>
<evidence type="ECO:0000256" key="1">
    <source>
        <dbReference type="ARBA" id="ARBA00005662"/>
    </source>
</evidence>
<dbReference type="Pfam" id="PF09587">
    <property type="entry name" value="PGA_cap"/>
    <property type="match status" value="1"/>
</dbReference>
<dbReference type="SMART" id="SM00854">
    <property type="entry name" value="PGA_cap"/>
    <property type="match status" value="1"/>
</dbReference>
<dbReference type="InterPro" id="IPR029052">
    <property type="entry name" value="Metallo-depent_PP-like"/>
</dbReference>
<protein>
    <submittedName>
        <fullName evidence="3">Capsule biosynthesis protein</fullName>
    </submittedName>
</protein>
<gene>
    <name evidence="3" type="ORF">AHIS1636_21430</name>
</gene>
<proteinExistence type="inferred from homology"/>
<keyword evidence="4" id="KW-1185">Reference proteome</keyword>
<dbReference type="EMBL" id="BRVS01000008">
    <property type="protein sequence ID" value="GLB67703.1"/>
    <property type="molecule type" value="Genomic_DNA"/>
</dbReference>
<evidence type="ECO:0000259" key="2">
    <source>
        <dbReference type="SMART" id="SM00854"/>
    </source>
</evidence>
<organism evidence="3 4">
    <name type="scientific">Arthrobacter mangrovi</name>
    <dbReference type="NCBI Taxonomy" id="2966350"/>
    <lineage>
        <taxon>Bacteria</taxon>
        <taxon>Bacillati</taxon>
        <taxon>Actinomycetota</taxon>
        <taxon>Actinomycetes</taxon>
        <taxon>Micrococcales</taxon>
        <taxon>Micrococcaceae</taxon>
        <taxon>Arthrobacter</taxon>
    </lineage>
</organism>
<dbReference type="RefSeq" id="WP_264795805.1">
    <property type="nucleotide sequence ID" value="NZ_BRVS01000008.1"/>
</dbReference>
<dbReference type="Gene3D" id="3.60.21.10">
    <property type="match status" value="1"/>
</dbReference>
<name>A0ABQ5MUS9_9MICC</name>
<accession>A0ABQ5MUS9</accession>